<evidence type="ECO:0000313" key="3">
    <source>
        <dbReference type="Proteomes" id="UP001431656"/>
    </source>
</evidence>
<proteinExistence type="predicted"/>
<reference evidence="2" key="1">
    <citation type="journal article" date="2024" name="Int. J. Syst. Evol. Microbiol.">
        <title>Brooklawnia propionicigenes sp. nov., a facultatively anaerobic, propionate-producing bacterium isolated from a methanogenic reactor treating waste from cattle farms.</title>
        <authorList>
            <person name="Akita Y."/>
            <person name="Ueki A."/>
            <person name="Tonouchi A."/>
            <person name="Sugawara Y."/>
            <person name="Honma S."/>
            <person name="Kaku N."/>
            <person name="Ueki K."/>
        </authorList>
    </citation>
    <scope>NUCLEOTIDE SEQUENCE</scope>
    <source>
        <strain evidence="2">SH051</strain>
    </source>
</reference>
<evidence type="ECO:0000313" key="2">
    <source>
        <dbReference type="EMBL" id="BEH00849.1"/>
    </source>
</evidence>
<name>A0AAN0MEI1_9ACTN</name>
<evidence type="ECO:0008006" key="4">
    <source>
        <dbReference type="Google" id="ProtNLM"/>
    </source>
</evidence>
<feature type="compositionally biased region" description="Basic and acidic residues" evidence="1">
    <location>
        <begin position="69"/>
        <end position="79"/>
    </location>
</feature>
<dbReference type="Gene3D" id="1.10.1220.10">
    <property type="entry name" value="Met repressor-like"/>
    <property type="match status" value="1"/>
</dbReference>
<dbReference type="InterPro" id="IPR013321">
    <property type="entry name" value="Arc_rbn_hlx_hlx"/>
</dbReference>
<dbReference type="Proteomes" id="UP001431656">
    <property type="component" value="Chromosome"/>
</dbReference>
<dbReference type="KEGG" id="broo:brsh051_01300"/>
<feature type="region of interest" description="Disordered" evidence="1">
    <location>
        <begin position="69"/>
        <end position="92"/>
    </location>
</feature>
<dbReference type="AlphaFoldDB" id="A0AAN0MEI1"/>
<feature type="compositionally biased region" description="Basic and acidic residues" evidence="1">
    <location>
        <begin position="1"/>
        <end position="21"/>
    </location>
</feature>
<gene>
    <name evidence="2" type="ORF">brsh051_01300</name>
</gene>
<organism evidence="2 3">
    <name type="scientific">Brooklawnia propionicigenes</name>
    <dbReference type="NCBI Taxonomy" id="3041175"/>
    <lineage>
        <taxon>Bacteria</taxon>
        <taxon>Bacillati</taxon>
        <taxon>Actinomycetota</taxon>
        <taxon>Actinomycetes</taxon>
        <taxon>Propionibacteriales</taxon>
        <taxon>Propionibacteriaceae</taxon>
        <taxon>Brooklawnia</taxon>
    </lineage>
</organism>
<dbReference type="EMBL" id="AP028056">
    <property type="protein sequence ID" value="BEH00849.1"/>
    <property type="molecule type" value="Genomic_DNA"/>
</dbReference>
<keyword evidence="3" id="KW-1185">Reference proteome</keyword>
<dbReference type="SUPFAM" id="SSF47598">
    <property type="entry name" value="Ribbon-helix-helix"/>
    <property type="match status" value="1"/>
</dbReference>
<protein>
    <recommendedName>
        <fullName evidence="4">Toxin-antitoxin system HicB family antitoxin</fullName>
    </recommendedName>
</protein>
<evidence type="ECO:0000256" key="1">
    <source>
        <dbReference type="SAM" id="MobiDB-lite"/>
    </source>
</evidence>
<sequence>MSTGKDEVARGNEPRVTEPGRPRGNPSRKSILLRLDPAVHEALAKWASDDLRSVNSLIEMLLRDDLRRAGRAVKAEPIRRPGRPRGNSADGS</sequence>
<feature type="region of interest" description="Disordered" evidence="1">
    <location>
        <begin position="1"/>
        <end position="29"/>
    </location>
</feature>
<dbReference type="InterPro" id="IPR010985">
    <property type="entry name" value="Ribbon_hlx_hlx"/>
</dbReference>
<dbReference type="GO" id="GO:0006355">
    <property type="term" value="P:regulation of DNA-templated transcription"/>
    <property type="evidence" value="ECO:0007669"/>
    <property type="project" value="InterPro"/>
</dbReference>
<dbReference type="RefSeq" id="WP_286266589.1">
    <property type="nucleotide sequence ID" value="NZ_AP028056.1"/>
</dbReference>
<accession>A0AAN0MEI1</accession>